<dbReference type="AlphaFoldDB" id="A0AAE3KJQ1"/>
<evidence type="ECO:0000259" key="5">
    <source>
        <dbReference type="Pfam" id="PF01343"/>
    </source>
</evidence>
<dbReference type="RefSeq" id="WP_253780823.1">
    <property type="nucleotide sequence ID" value="NZ_JAMTCK010000035.1"/>
</dbReference>
<keyword evidence="2" id="KW-0645">Protease</keyword>
<gene>
    <name evidence="6" type="ORF">LX83_007342</name>
</gene>
<name>A0AAE3KJQ1_9PSEU</name>
<dbReference type="Proteomes" id="UP001206128">
    <property type="component" value="Unassembled WGS sequence"/>
</dbReference>
<dbReference type="InterPro" id="IPR047272">
    <property type="entry name" value="S49_SppA_C"/>
</dbReference>
<keyword evidence="7" id="KW-1185">Reference proteome</keyword>
<dbReference type="PANTHER" id="PTHR42987:SF8">
    <property type="entry name" value="PROTEINASE"/>
    <property type="match status" value="1"/>
</dbReference>
<dbReference type="InterPro" id="IPR029045">
    <property type="entry name" value="ClpP/crotonase-like_dom_sf"/>
</dbReference>
<evidence type="ECO:0000256" key="2">
    <source>
        <dbReference type="ARBA" id="ARBA00022670"/>
    </source>
</evidence>
<dbReference type="InterPro" id="IPR002142">
    <property type="entry name" value="Peptidase_S49"/>
</dbReference>
<sequence>MSATEKLTDKLAARLPKLGDRVDRSPVVAAVRLHGVITASPAPMARHTISLQNSESALTKAFAHDRLAAVALLVNSPGGAPTQSALVAERVRGLAAEKNVPVLAFCEDIAASGGYWLACAADEIYAHRTSLVGGIGVVSSGFGMEGLIERFGVQRRIHTAGTHKVRLDPFQPEDPEDVAWLRGLQDELHEQFRDWVTERRGGKLRTAEPDLFSGEVWTGGKALELGLVDGLGTLRQVVGERFPGASVTVAEPRRPLLARLGLGGSTSARSGGGAGLAAEGALAVVQALEHRAIWSRFGL</sequence>
<dbReference type="PANTHER" id="PTHR42987">
    <property type="entry name" value="PEPTIDASE S49"/>
    <property type="match status" value="1"/>
</dbReference>
<evidence type="ECO:0000256" key="1">
    <source>
        <dbReference type="ARBA" id="ARBA00008683"/>
    </source>
</evidence>
<comment type="caution">
    <text evidence="6">The sequence shown here is derived from an EMBL/GenBank/DDBJ whole genome shotgun (WGS) entry which is preliminary data.</text>
</comment>
<dbReference type="CDD" id="cd07023">
    <property type="entry name" value="S49_Sppa_N_C"/>
    <property type="match status" value="1"/>
</dbReference>
<feature type="domain" description="Peptidase S49" evidence="5">
    <location>
        <begin position="97"/>
        <end position="239"/>
    </location>
</feature>
<evidence type="ECO:0000313" key="7">
    <source>
        <dbReference type="Proteomes" id="UP001206128"/>
    </source>
</evidence>
<dbReference type="GO" id="GO:0006508">
    <property type="term" value="P:proteolysis"/>
    <property type="evidence" value="ECO:0007669"/>
    <property type="project" value="UniProtKB-KW"/>
</dbReference>
<keyword evidence="4" id="KW-0720">Serine protease</keyword>
<dbReference type="Gene3D" id="6.20.330.10">
    <property type="match status" value="1"/>
</dbReference>
<dbReference type="SUPFAM" id="SSF52096">
    <property type="entry name" value="ClpP/crotonase"/>
    <property type="match status" value="1"/>
</dbReference>
<evidence type="ECO:0000256" key="3">
    <source>
        <dbReference type="ARBA" id="ARBA00022801"/>
    </source>
</evidence>
<evidence type="ECO:0000313" key="6">
    <source>
        <dbReference type="EMBL" id="MCP2170451.1"/>
    </source>
</evidence>
<organism evidence="6 7">
    <name type="scientific">Goodfellowiella coeruleoviolacea</name>
    <dbReference type="NCBI Taxonomy" id="334858"/>
    <lineage>
        <taxon>Bacteria</taxon>
        <taxon>Bacillati</taxon>
        <taxon>Actinomycetota</taxon>
        <taxon>Actinomycetes</taxon>
        <taxon>Pseudonocardiales</taxon>
        <taxon>Pseudonocardiaceae</taxon>
        <taxon>Goodfellowiella</taxon>
    </lineage>
</organism>
<evidence type="ECO:0000256" key="4">
    <source>
        <dbReference type="ARBA" id="ARBA00022825"/>
    </source>
</evidence>
<protein>
    <submittedName>
        <fullName evidence="6">Signal peptide peptidase SppA</fullName>
    </submittedName>
</protein>
<accession>A0AAE3KJQ1</accession>
<dbReference type="Gene3D" id="3.90.226.10">
    <property type="entry name" value="2-enoyl-CoA Hydratase, Chain A, domain 1"/>
    <property type="match status" value="1"/>
</dbReference>
<reference evidence="6" key="1">
    <citation type="submission" date="2022-06" db="EMBL/GenBank/DDBJ databases">
        <title>Genomic Encyclopedia of Archaeal and Bacterial Type Strains, Phase II (KMG-II): from individual species to whole genera.</title>
        <authorList>
            <person name="Goeker M."/>
        </authorList>
    </citation>
    <scope>NUCLEOTIDE SEQUENCE</scope>
    <source>
        <strain evidence="6">DSM 43935</strain>
    </source>
</reference>
<dbReference type="EMBL" id="JAMTCK010000035">
    <property type="protein sequence ID" value="MCP2170451.1"/>
    <property type="molecule type" value="Genomic_DNA"/>
</dbReference>
<comment type="similarity">
    <text evidence="1">Belongs to the peptidase S49 family.</text>
</comment>
<proteinExistence type="inferred from homology"/>
<dbReference type="GO" id="GO:0008236">
    <property type="term" value="F:serine-type peptidase activity"/>
    <property type="evidence" value="ECO:0007669"/>
    <property type="project" value="UniProtKB-KW"/>
</dbReference>
<dbReference type="Pfam" id="PF01343">
    <property type="entry name" value="Peptidase_S49"/>
    <property type="match status" value="1"/>
</dbReference>
<keyword evidence="3" id="KW-0378">Hydrolase</keyword>